<name>A0A0F9FMZ9_9ZZZZ</name>
<dbReference type="AlphaFoldDB" id="A0A0F9FMZ9"/>
<proteinExistence type="predicted"/>
<sequence length="89" mass="8987">DGQCRFIRAVNADPILVTDGSGNGLAKISGSLVNFTAQGTATSGGVLSADGGQFKQQGDVDGGDATLLFELTGETPLTVGFTGYWTCNG</sequence>
<gene>
    <name evidence="1" type="ORF">LCGC14_2010510</name>
</gene>
<evidence type="ECO:0000313" key="1">
    <source>
        <dbReference type="EMBL" id="KKL79871.1"/>
    </source>
</evidence>
<comment type="caution">
    <text evidence="1">The sequence shown here is derived from an EMBL/GenBank/DDBJ whole genome shotgun (WGS) entry which is preliminary data.</text>
</comment>
<protein>
    <submittedName>
        <fullName evidence="1">Uncharacterized protein</fullName>
    </submittedName>
</protein>
<reference evidence="1" key="1">
    <citation type="journal article" date="2015" name="Nature">
        <title>Complex archaea that bridge the gap between prokaryotes and eukaryotes.</title>
        <authorList>
            <person name="Spang A."/>
            <person name="Saw J.H."/>
            <person name="Jorgensen S.L."/>
            <person name="Zaremba-Niedzwiedzka K."/>
            <person name="Martijn J."/>
            <person name="Lind A.E."/>
            <person name="van Eijk R."/>
            <person name="Schleper C."/>
            <person name="Guy L."/>
            <person name="Ettema T.J."/>
        </authorList>
    </citation>
    <scope>NUCLEOTIDE SEQUENCE</scope>
</reference>
<dbReference type="EMBL" id="LAZR01023039">
    <property type="protein sequence ID" value="KKL79871.1"/>
    <property type="molecule type" value="Genomic_DNA"/>
</dbReference>
<feature type="non-terminal residue" evidence="1">
    <location>
        <position position="1"/>
    </location>
</feature>
<organism evidence="1">
    <name type="scientific">marine sediment metagenome</name>
    <dbReference type="NCBI Taxonomy" id="412755"/>
    <lineage>
        <taxon>unclassified sequences</taxon>
        <taxon>metagenomes</taxon>
        <taxon>ecological metagenomes</taxon>
    </lineage>
</organism>
<accession>A0A0F9FMZ9</accession>